<evidence type="ECO:0000313" key="1">
    <source>
        <dbReference type="EMBL" id="SYX86825.1"/>
    </source>
</evidence>
<protein>
    <submittedName>
        <fullName evidence="1">Uncharacterized protein</fullName>
    </submittedName>
</protein>
<gene>
    <name evidence="1" type="ORF">PBLR_15251</name>
</gene>
<evidence type="ECO:0000313" key="2">
    <source>
        <dbReference type="Proteomes" id="UP000304148"/>
    </source>
</evidence>
<name>A0A383RIE9_PAEAL</name>
<organism evidence="1 2">
    <name type="scientific">Paenibacillus alvei</name>
    <name type="common">Bacillus alvei</name>
    <dbReference type="NCBI Taxonomy" id="44250"/>
    <lineage>
        <taxon>Bacteria</taxon>
        <taxon>Bacillati</taxon>
        <taxon>Bacillota</taxon>
        <taxon>Bacilli</taxon>
        <taxon>Bacillales</taxon>
        <taxon>Paenibacillaceae</taxon>
        <taxon>Paenibacillus</taxon>
    </lineage>
</organism>
<dbReference type="AlphaFoldDB" id="A0A383RIE9"/>
<dbReference type="Proteomes" id="UP000304148">
    <property type="component" value="Chromosome"/>
</dbReference>
<dbReference type="EMBL" id="LS992241">
    <property type="protein sequence ID" value="SYX86825.1"/>
    <property type="molecule type" value="Genomic_DNA"/>
</dbReference>
<proteinExistence type="predicted"/>
<accession>A0A383RIE9</accession>
<dbReference type="RefSeq" id="WP_232055868.1">
    <property type="nucleotide sequence ID" value="NZ_LS992241.1"/>
</dbReference>
<sequence length="71" mass="7890">MQGKWGDDKNITLFNLELPIADGMPESPFCHIPNLKIVVAVIGQTMLPVQPVHFAGQVFEHFHFGCEVDNA</sequence>
<reference evidence="2" key="1">
    <citation type="submission" date="2018-08" db="EMBL/GenBank/DDBJ databases">
        <authorList>
            <person name="Chevrot R."/>
        </authorList>
    </citation>
    <scope>NUCLEOTIDE SEQUENCE [LARGE SCALE GENOMIC DNA]</scope>
</reference>